<protein>
    <submittedName>
        <fullName evidence="9">Uncharacterized protein</fullName>
    </submittedName>
</protein>
<feature type="transmembrane region" description="Helical" evidence="8">
    <location>
        <begin position="25"/>
        <end position="46"/>
    </location>
</feature>
<keyword evidence="4 8" id="KW-0812">Transmembrane</keyword>
<comment type="subcellular location">
    <subcellularLocation>
        <location evidence="1">Membrane</location>
        <topology evidence="1">Single-pass membrane protein</topology>
    </subcellularLocation>
</comment>
<dbReference type="GO" id="GO:0016020">
    <property type="term" value="C:membrane"/>
    <property type="evidence" value="ECO:0007669"/>
    <property type="project" value="UniProtKB-SubCell"/>
</dbReference>
<dbReference type="Proteomes" id="UP000187406">
    <property type="component" value="Unassembled WGS sequence"/>
</dbReference>
<dbReference type="PANTHER" id="PTHR33228">
    <property type="entry name" value="PROTEIN GLUTAMINE DUMPER 4-RELATED"/>
    <property type="match status" value="1"/>
</dbReference>
<keyword evidence="3" id="KW-0813">Transport</keyword>
<accession>A0A1Q3AWI1</accession>
<dbReference type="AlphaFoldDB" id="A0A1Q3AWI1"/>
<dbReference type="STRING" id="3775.A0A1Q3AWI1"/>
<comment type="similarity">
    <text evidence="2">Belongs to the GLUTAMINE DUMPER 1 (TC 9.B.60) family.</text>
</comment>
<dbReference type="OrthoDB" id="770444at2759"/>
<comment type="caution">
    <text evidence="9">The sequence shown here is derived from an EMBL/GenBank/DDBJ whole genome shotgun (WGS) entry which is preliminary data.</text>
</comment>
<keyword evidence="7 8" id="KW-0472">Membrane</keyword>
<name>A0A1Q3AWI1_CEPFO</name>
<evidence type="ECO:0000256" key="6">
    <source>
        <dbReference type="ARBA" id="ARBA00022989"/>
    </source>
</evidence>
<dbReference type="GO" id="GO:0006865">
    <property type="term" value="P:amino acid transport"/>
    <property type="evidence" value="ECO:0007669"/>
    <property type="project" value="UniProtKB-KW"/>
</dbReference>
<dbReference type="GO" id="GO:0080143">
    <property type="term" value="P:regulation of amino acid export"/>
    <property type="evidence" value="ECO:0007669"/>
    <property type="project" value="InterPro"/>
</dbReference>
<evidence type="ECO:0000256" key="5">
    <source>
        <dbReference type="ARBA" id="ARBA00022970"/>
    </source>
</evidence>
<evidence type="ECO:0000313" key="10">
    <source>
        <dbReference type="Proteomes" id="UP000187406"/>
    </source>
</evidence>
<gene>
    <name evidence="9" type="ORF">CFOL_v3_03609</name>
</gene>
<keyword evidence="6 8" id="KW-1133">Transmembrane helix</keyword>
<evidence type="ECO:0000256" key="8">
    <source>
        <dbReference type="SAM" id="Phobius"/>
    </source>
</evidence>
<proteinExistence type="inferred from homology"/>
<dbReference type="InterPro" id="IPR040359">
    <property type="entry name" value="GDU"/>
</dbReference>
<evidence type="ECO:0000313" key="9">
    <source>
        <dbReference type="EMBL" id="GAV60078.1"/>
    </source>
</evidence>
<keyword evidence="10" id="KW-1185">Reference proteome</keyword>
<dbReference type="EMBL" id="BDDD01000135">
    <property type="protein sequence ID" value="GAV60078.1"/>
    <property type="molecule type" value="Genomic_DNA"/>
</dbReference>
<sequence length="103" mass="11318">MTPVSNSTIRAVDARFLRSNSPIPYLFGSLALMMGLISLSLIILACSYRKPCLIPHAPSDDIEKPAKQIELKQPEMEPKIVVLMPGDAHPTYLAKPAHLLDLP</sequence>
<evidence type="ECO:0000256" key="4">
    <source>
        <dbReference type="ARBA" id="ARBA00022692"/>
    </source>
</evidence>
<reference evidence="10" key="1">
    <citation type="submission" date="2016-04" db="EMBL/GenBank/DDBJ databases">
        <title>Cephalotus genome sequencing.</title>
        <authorList>
            <person name="Fukushima K."/>
            <person name="Hasebe M."/>
            <person name="Fang X."/>
        </authorList>
    </citation>
    <scope>NUCLEOTIDE SEQUENCE [LARGE SCALE GENOMIC DNA]</scope>
    <source>
        <strain evidence="10">cv. St1</strain>
    </source>
</reference>
<organism evidence="9 10">
    <name type="scientific">Cephalotus follicularis</name>
    <name type="common">Albany pitcher plant</name>
    <dbReference type="NCBI Taxonomy" id="3775"/>
    <lineage>
        <taxon>Eukaryota</taxon>
        <taxon>Viridiplantae</taxon>
        <taxon>Streptophyta</taxon>
        <taxon>Embryophyta</taxon>
        <taxon>Tracheophyta</taxon>
        <taxon>Spermatophyta</taxon>
        <taxon>Magnoliopsida</taxon>
        <taxon>eudicotyledons</taxon>
        <taxon>Gunneridae</taxon>
        <taxon>Pentapetalae</taxon>
        <taxon>rosids</taxon>
        <taxon>fabids</taxon>
        <taxon>Oxalidales</taxon>
        <taxon>Cephalotaceae</taxon>
        <taxon>Cephalotus</taxon>
    </lineage>
</organism>
<evidence type="ECO:0000256" key="3">
    <source>
        <dbReference type="ARBA" id="ARBA00022448"/>
    </source>
</evidence>
<evidence type="ECO:0000256" key="1">
    <source>
        <dbReference type="ARBA" id="ARBA00004167"/>
    </source>
</evidence>
<keyword evidence="5" id="KW-0029">Amino-acid transport</keyword>
<dbReference type="InParanoid" id="A0A1Q3AWI1"/>
<dbReference type="PANTHER" id="PTHR33228:SF76">
    <property type="entry name" value="PROTEIN GLUTAMINE DUMPER 7"/>
    <property type="match status" value="1"/>
</dbReference>
<evidence type="ECO:0000256" key="7">
    <source>
        <dbReference type="ARBA" id="ARBA00023136"/>
    </source>
</evidence>
<evidence type="ECO:0000256" key="2">
    <source>
        <dbReference type="ARBA" id="ARBA00009977"/>
    </source>
</evidence>